<name>A0ACC2NPZ4_9HYME</name>
<organism evidence="1 2">
    <name type="scientific">Eretmocerus hayati</name>
    <dbReference type="NCBI Taxonomy" id="131215"/>
    <lineage>
        <taxon>Eukaryota</taxon>
        <taxon>Metazoa</taxon>
        <taxon>Ecdysozoa</taxon>
        <taxon>Arthropoda</taxon>
        <taxon>Hexapoda</taxon>
        <taxon>Insecta</taxon>
        <taxon>Pterygota</taxon>
        <taxon>Neoptera</taxon>
        <taxon>Endopterygota</taxon>
        <taxon>Hymenoptera</taxon>
        <taxon>Apocrita</taxon>
        <taxon>Proctotrupomorpha</taxon>
        <taxon>Chalcidoidea</taxon>
        <taxon>Aphelinidae</taxon>
        <taxon>Aphelininae</taxon>
        <taxon>Eretmocerus</taxon>
    </lineage>
</organism>
<evidence type="ECO:0000313" key="2">
    <source>
        <dbReference type="Proteomes" id="UP001239111"/>
    </source>
</evidence>
<dbReference type="EMBL" id="CM056743">
    <property type="protein sequence ID" value="KAJ8673265.1"/>
    <property type="molecule type" value="Genomic_DNA"/>
</dbReference>
<evidence type="ECO:0000313" key="1">
    <source>
        <dbReference type="EMBL" id="KAJ8673265.1"/>
    </source>
</evidence>
<proteinExistence type="predicted"/>
<keyword evidence="2" id="KW-1185">Reference proteome</keyword>
<dbReference type="Proteomes" id="UP001239111">
    <property type="component" value="Chromosome 3"/>
</dbReference>
<protein>
    <submittedName>
        <fullName evidence="1">Uncharacterized protein</fullName>
    </submittedName>
</protein>
<accession>A0ACC2NPZ4</accession>
<reference evidence="1" key="1">
    <citation type="submission" date="2023-04" db="EMBL/GenBank/DDBJ databases">
        <title>A chromosome-level genome assembly of the parasitoid wasp Eretmocerus hayati.</title>
        <authorList>
            <person name="Zhong Y."/>
            <person name="Liu S."/>
            <person name="Liu Y."/>
        </authorList>
    </citation>
    <scope>NUCLEOTIDE SEQUENCE</scope>
    <source>
        <strain evidence="1">ZJU_SS_LIU_2023</strain>
    </source>
</reference>
<comment type="caution">
    <text evidence="1">The sequence shown here is derived from an EMBL/GenBank/DDBJ whole genome shotgun (WGS) entry which is preliminary data.</text>
</comment>
<sequence>MSARDETSIAYLNDDCLLHIFEFTSIQDKLNIELVCKRWQRVCSSAWKKVNVFHPCSDEFGYSVPDEDPGTEAHLVLSPLVIDVPICQQVFEDCHGYLTKINLSRVENPEIPTLMDLWHYCSMNNFYEWRMAGTLDKLKDLLLECEKVEELWLCRCVVNVDDVFLGKLFAKNRNLKKLVLIELKLSGECFSQLSSDVLESFVLFKCIILKPEYLNSTISSATNLQILGLNCDDKDPFTHEAVPSPTSKRNLLGVDVTGENKIQHSLLLPICRLKNLTILSLRNSEVNDLMLNAISRACLNLKVLDIEFCGNISDDGLQYTKSMPNLKCLNMSTNWELTDTGLLTINKNLQSLQIHETYFSERALLAVLREMKDLEELDVSNCSQLTNRFVELAIQVVKLRKEKIPLKIGVSGRSVNIDTIRNVCPLVKLETLFTVDYKRYC</sequence>
<gene>
    <name evidence="1" type="ORF">QAD02_004527</name>
</gene>